<dbReference type="InterPro" id="IPR005824">
    <property type="entry name" value="KOW"/>
</dbReference>
<accession>A0A0B4S2J0</accession>
<dbReference type="InterPro" id="IPR036735">
    <property type="entry name" value="NGN_dom_sf"/>
</dbReference>
<dbReference type="GO" id="GO:0006353">
    <property type="term" value="P:DNA-templated transcription termination"/>
    <property type="evidence" value="ECO:0007669"/>
    <property type="project" value="UniProtKB-UniRule"/>
</dbReference>
<dbReference type="Gene3D" id="3.30.70.940">
    <property type="entry name" value="NusG, N-terminal domain"/>
    <property type="match status" value="1"/>
</dbReference>
<dbReference type="STRING" id="33033.NW74_04595"/>
<dbReference type="GO" id="GO:0031564">
    <property type="term" value="P:transcription antitermination"/>
    <property type="evidence" value="ECO:0007669"/>
    <property type="project" value="UniProtKB-UniRule"/>
</dbReference>
<evidence type="ECO:0000256" key="1">
    <source>
        <dbReference type="ARBA" id="ARBA00022472"/>
    </source>
</evidence>
<sequence>MTTEELKDIKEKEAKWYVVHTYSGHENKVKANIEKLVVNRGNDIDIFEVVVPTVKEETETGKIKERQLFPGYVLVKMIITDISWYLVRNTRGVTGFVGSGNKPVPLSEKEVEALGVSAKPYNDVDIHEGDSITIIDGAFKDLTAKVIEVSQENGKLKAFVSLFGRDTLAELDFSDVIKN</sequence>
<dbReference type="CDD" id="cd06091">
    <property type="entry name" value="KOW_NusG"/>
    <property type="match status" value="1"/>
</dbReference>
<reference evidence="10 12" key="1">
    <citation type="submission" date="2014-10" db="EMBL/GenBank/DDBJ databases">
        <title>Complete genome sequence of Parvimonas micra KCOM 1535 (= ChDC B708).</title>
        <authorList>
            <person name="Kook J.-K."/>
            <person name="Park S.-N."/>
            <person name="Lim Y.K."/>
            <person name="Roh H."/>
        </authorList>
    </citation>
    <scope>NUCLEOTIDE SEQUENCE [LARGE SCALE GENOMIC DNA]</scope>
    <source>
        <strain evidence="10">KCOM 1535</strain>
        <strain evidence="12">KCOM 1535 / ChDC B708</strain>
    </source>
</reference>
<evidence type="ECO:0000256" key="7">
    <source>
        <dbReference type="RuleBase" id="RU000538"/>
    </source>
</evidence>
<keyword evidence="3 5" id="KW-0805">Transcription regulation</keyword>
<dbReference type="SMART" id="SM00738">
    <property type="entry name" value="NGN"/>
    <property type="match status" value="1"/>
</dbReference>
<dbReference type="InterPro" id="IPR006645">
    <property type="entry name" value="NGN-like_dom"/>
</dbReference>
<reference evidence="11" key="2">
    <citation type="submission" date="2022-07" db="EMBL/GenBank/DDBJ databases">
        <title>Parvimonas micra travels from the subgingival sulcus of the human oral cavity to the colorectal adenocarcinoma.</title>
        <authorList>
            <person name="Conde-Perez K."/>
            <person name="Buetas E."/>
            <person name="Aja-Macaya P."/>
            <person name="Martin-De Arribas E."/>
            <person name="Iglesias-Corras I."/>
            <person name="Trigo-Tasende N."/>
            <person name="Nasser-Ali M."/>
            <person name="Estevez L.S."/>
            <person name="Rumbo-Feal S."/>
            <person name="Otero-Alen B."/>
            <person name="Noguera J.F."/>
            <person name="Concha A."/>
            <person name="Pardinas-Lopez S."/>
            <person name="Carda-Dieguez M."/>
            <person name="Gomez-Randulfe I."/>
            <person name="Martinez-Lago N."/>
            <person name="Ladra S."/>
            <person name="Aparicio L.A."/>
            <person name="Bou G."/>
            <person name="Mira A."/>
            <person name="Vallejo J.A."/>
            <person name="Poza M."/>
        </authorList>
    </citation>
    <scope>NUCLEOTIDE SEQUENCE</scope>
    <source>
        <strain evidence="11">PM102KC-G-1</strain>
    </source>
</reference>
<dbReference type="Proteomes" id="UP000031386">
    <property type="component" value="Chromosome"/>
</dbReference>
<feature type="domain" description="NusG-like N-terminal" evidence="8">
    <location>
        <begin position="13"/>
        <end position="118"/>
    </location>
</feature>
<keyword evidence="12" id="KW-1185">Reference proteome</keyword>
<dbReference type="SUPFAM" id="SSF82679">
    <property type="entry name" value="N-utilization substance G protein NusG, N-terminal domain"/>
    <property type="match status" value="1"/>
</dbReference>
<evidence type="ECO:0000313" key="11">
    <source>
        <dbReference type="EMBL" id="WBB31512.1"/>
    </source>
</evidence>
<dbReference type="Pfam" id="PF02357">
    <property type="entry name" value="NusG"/>
    <property type="match status" value="1"/>
</dbReference>
<evidence type="ECO:0000256" key="5">
    <source>
        <dbReference type="HAMAP-Rule" id="MF_00948"/>
    </source>
</evidence>
<dbReference type="Proteomes" id="UP001210690">
    <property type="component" value="Chromosome"/>
</dbReference>
<dbReference type="InterPro" id="IPR047050">
    <property type="entry name" value="NGN"/>
</dbReference>
<dbReference type="InterPro" id="IPR014722">
    <property type="entry name" value="Rib_uL2_dom2"/>
</dbReference>
<dbReference type="SMART" id="SM00739">
    <property type="entry name" value="KOW"/>
    <property type="match status" value="1"/>
</dbReference>
<dbReference type="GO" id="GO:0032784">
    <property type="term" value="P:regulation of DNA-templated transcription elongation"/>
    <property type="evidence" value="ECO:0007669"/>
    <property type="project" value="InterPro"/>
</dbReference>
<evidence type="ECO:0000256" key="3">
    <source>
        <dbReference type="ARBA" id="ARBA00023015"/>
    </source>
</evidence>
<protein>
    <recommendedName>
        <fullName evidence="5 6">Transcription termination/antitermination protein NusG</fullName>
    </recommendedName>
</protein>
<keyword evidence="2 5" id="KW-0889">Transcription antitermination</keyword>
<dbReference type="EMBL" id="CP101412">
    <property type="protein sequence ID" value="WBB31512.1"/>
    <property type="molecule type" value="Genomic_DNA"/>
</dbReference>
<comment type="function">
    <text evidence="5 7">Participates in transcription elongation, termination and antitermination.</text>
</comment>
<dbReference type="SUPFAM" id="SSF50104">
    <property type="entry name" value="Translation proteins SH3-like domain"/>
    <property type="match status" value="1"/>
</dbReference>
<comment type="similarity">
    <text evidence="5 7">Belongs to the NusG family.</text>
</comment>
<name>A0A0B4S2J0_9FIRM</name>
<dbReference type="GO" id="GO:0006354">
    <property type="term" value="P:DNA-templated transcription elongation"/>
    <property type="evidence" value="ECO:0007669"/>
    <property type="project" value="UniProtKB-UniRule"/>
</dbReference>
<organism evidence="10 12">
    <name type="scientific">Parvimonas micra</name>
    <dbReference type="NCBI Taxonomy" id="33033"/>
    <lineage>
        <taxon>Bacteria</taxon>
        <taxon>Bacillati</taxon>
        <taxon>Bacillota</taxon>
        <taxon>Tissierellia</taxon>
        <taxon>Tissierellales</taxon>
        <taxon>Peptoniphilaceae</taxon>
        <taxon>Parvimonas</taxon>
    </lineage>
</organism>
<dbReference type="NCBIfam" id="TIGR00922">
    <property type="entry name" value="nusG"/>
    <property type="match status" value="1"/>
</dbReference>
<dbReference type="PANTHER" id="PTHR30265:SF2">
    <property type="entry name" value="TRANSCRIPTION TERMINATION_ANTITERMINATION PROTEIN NUSG"/>
    <property type="match status" value="1"/>
</dbReference>
<dbReference type="Gene3D" id="2.30.30.30">
    <property type="match status" value="1"/>
</dbReference>
<feature type="domain" description="KOW" evidence="9">
    <location>
        <begin position="125"/>
        <end position="152"/>
    </location>
</feature>
<dbReference type="KEGG" id="pmic:NW74_04595"/>
<dbReference type="HAMAP" id="MF_00948">
    <property type="entry name" value="NusG"/>
    <property type="match status" value="1"/>
</dbReference>
<evidence type="ECO:0000256" key="2">
    <source>
        <dbReference type="ARBA" id="ARBA00022814"/>
    </source>
</evidence>
<keyword evidence="4 5" id="KW-0804">Transcription</keyword>
<keyword evidence="1 5" id="KW-0806">Transcription termination</keyword>
<dbReference type="GO" id="GO:0005829">
    <property type="term" value="C:cytosol"/>
    <property type="evidence" value="ECO:0007669"/>
    <property type="project" value="TreeGrafter"/>
</dbReference>
<dbReference type="AlphaFoldDB" id="A0A0B4S2J0"/>
<evidence type="ECO:0000259" key="8">
    <source>
        <dbReference type="SMART" id="SM00738"/>
    </source>
</evidence>
<dbReference type="OrthoDB" id="9809075at2"/>
<evidence type="ECO:0000313" key="10">
    <source>
        <dbReference type="EMBL" id="AIZ36664.1"/>
    </source>
</evidence>
<dbReference type="PRINTS" id="PR00338">
    <property type="entry name" value="NUSGTNSCPFCT"/>
</dbReference>
<evidence type="ECO:0000256" key="4">
    <source>
        <dbReference type="ARBA" id="ARBA00023163"/>
    </source>
</evidence>
<dbReference type="InterPro" id="IPR008991">
    <property type="entry name" value="Translation_prot_SH3-like_sf"/>
</dbReference>
<gene>
    <name evidence="5 11" type="primary">nusG</name>
    <name evidence="11" type="ORF">NM222_03265</name>
    <name evidence="10" type="ORF">NW74_04595</name>
</gene>
<dbReference type="EMBL" id="CP009761">
    <property type="protein sequence ID" value="AIZ36664.1"/>
    <property type="molecule type" value="Genomic_DNA"/>
</dbReference>
<evidence type="ECO:0000259" key="9">
    <source>
        <dbReference type="SMART" id="SM00739"/>
    </source>
</evidence>
<evidence type="ECO:0000256" key="6">
    <source>
        <dbReference type="NCBIfam" id="TIGR00922"/>
    </source>
</evidence>
<dbReference type="RefSeq" id="WP_041954090.1">
    <property type="nucleotide sequence ID" value="NZ_CP009761.1"/>
</dbReference>
<proteinExistence type="inferred from homology"/>
<evidence type="ECO:0000313" key="12">
    <source>
        <dbReference type="Proteomes" id="UP000031386"/>
    </source>
</evidence>
<dbReference type="CDD" id="cd09891">
    <property type="entry name" value="NGN_Bact_1"/>
    <property type="match status" value="1"/>
</dbReference>
<dbReference type="InterPro" id="IPR043425">
    <property type="entry name" value="NusG-like"/>
</dbReference>
<dbReference type="PANTHER" id="PTHR30265">
    <property type="entry name" value="RHO-INTERACTING TRANSCRIPTION TERMINATION FACTOR NUSG"/>
    <property type="match status" value="1"/>
</dbReference>
<dbReference type="InterPro" id="IPR001062">
    <property type="entry name" value="Transcrpt_antiterm_NusG"/>
</dbReference>